<keyword evidence="2 6" id="KW-0645">Protease</keyword>
<dbReference type="EMBL" id="CP078073">
    <property type="protein sequence ID" value="QXL87711.1"/>
    <property type="molecule type" value="Genomic_DNA"/>
</dbReference>
<reference evidence="8 9" key="1">
    <citation type="submission" date="2021-07" db="EMBL/GenBank/DDBJ databases">
        <title>Karlodiniumbacter phycospheric gen. nov., sp. nov., a phycosphere bacterium isolated from karlodinium veneficum.</title>
        <authorList>
            <person name="Peng Y."/>
            <person name="Jiang L."/>
            <person name="Lee J."/>
        </authorList>
    </citation>
    <scope>NUCLEOTIDE SEQUENCE</scope>
    <source>
        <strain evidence="8 9">N5</strain>
    </source>
</reference>
<evidence type="ECO:0000256" key="6">
    <source>
        <dbReference type="RuleBase" id="RU004296"/>
    </source>
</evidence>
<gene>
    <name evidence="8" type="ORF">KUL25_20290</name>
</gene>
<protein>
    <recommendedName>
        <fullName evidence="6">Serine protease</fullName>
        <ecNumber evidence="6">3.4.21.-</ecNumber>
    </recommendedName>
</protein>
<dbReference type="Gene3D" id="2.40.10.10">
    <property type="entry name" value="Trypsin-like serine proteases"/>
    <property type="match status" value="2"/>
</dbReference>
<dbReference type="SUPFAM" id="SSF50494">
    <property type="entry name" value="Trypsin-like serine proteases"/>
    <property type="match status" value="1"/>
</dbReference>
<dbReference type="InterPro" id="IPR009003">
    <property type="entry name" value="Peptidase_S1_PA"/>
</dbReference>
<accession>A0A975YFV4</accession>
<dbReference type="InterPro" id="IPR008256">
    <property type="entry name" value="Peptidase_S1B"/>
</dbReference>
<keyword evidence="5 6" id="KW-0720">Serine protease</keyword>
<dbReference type="PANTHER" id="PTHR15462">
    <property type="entry name" value="SERINE PROTEASE"/>
    <property type="match status" value="1"/>
</dbReference>
<keyword evidence="3 6" id="KW-0732">Signal</keyword>
<dbReference type="PROSITE" id="PS00135">
    <property type="entry name" value="TRYPSIN_SER"/>
    <property type="match status" value="1"/>
</dbReference>
<dbReference type="RefSeq" id="WP_257894565.1">
    <property type="nucleotide sequence ID" value="NZ_JAIMBW010000001.1"/>
</dbReference>
<dbReference type="InterPro" id="IPR001254">
    <property type="entry name" value="Trypsin_dom"/>
</dbReference>
<evidence type="ECO:0000259" key="7">
    <source>
        <dbReference type="PROSITE" id="PS50240"/>
    </source>
</evidence>
<evidence type="ECO:0000256" key="5">
    <source>
        <dbReference type="ARBA" id="ARBA00022825"/>
    </source>
</evidence>
<name>A0A975YFV4_9RHOB</name>
<dbReference type="PRINTS" id="PR00839">
    <property type="entry name" value="V8PROTEASE"/>
</dbReference>
<evidence type="ECO:0000313" key="8">
    <source>
        <dbReference type="EMBL" id="QXL87711.1"/>
    </source>
</evidence>
<dbReference type="Proteomes" id="UP000693972">
    <property type="component" value="Unassembled WGS sequence"/>
</dbReference>
<dbReference type="Pfam" id="PF00089">
    <property type="entry name" value="Trypsin"/>
    <property type="match status" value="1"/>
</dbReference>
<proteinExistence type="inferred from homology"/>
<feature type="signal peptide" evidence="6">
    <location>
        <begin position="1"/>
        <end position="20"/>
    </location>
</feature>
<dbReference type="InterPro" id="IPR043504">
    <property type="entry name" value="Peptidase_S1_PA_chymotrypsin"/>
</dbReference>
<evidence type="ECO:0000256" key="2">
    <source>
        <dbReference type="ARBA" id="ARBA00022670"/>
    </source>
</evidence>
<evidence type="ECO:0000256" key="4">
    <source>
        <dbReference type="ARBA" id="ARBA00022801"/>
    </source>
</evidence>
<evidence type="ECO:0000256" key="3">
    <source>
        <dbReference type="ARBA" id="ARBA00022729"/>
    </source>
</evidence>
<dbReference type="EC" id="3.4.21.-" evidence="6"/>
<dbReference type="PROSITE" id="PS50240">
    <property type="entry name" value="TRYPSIN_DOM"/>
    <property type="match status" value="1"/>
</dbReference>
<dbReference type="GO" id="GO:0006508">
    <property type="term" value="P:proteolysis"/>
    <property type="evidence" value="ECO:0007669"/>
    <property type="project" value="UniProtKB-KW"/>
</dbReference>
<feature type="domain" description="Peptidase S1" evidence="7">
    <location>
        <begin position="166"/>
        <end position="379"/>
    </location>
</feature>
<feature type="chain" id="PRO_5038156191" description="Serine protease" evidence="6">
    <location>
        <begin position="21"/>
        <end position="400"/>
    </location>
</feature>
<dbReference type="InterPro" id="IPR050966">
    <property type="entry name" value="Glutamyl_endopeptidase"/>
</dbReference>
<dbReference type="AlphaFoldDB" id="A0A975YFV4"/>
<dbReference type="PANTHER" id="PTHR15462:SF8">
    <property type="entry name" value="SERINE PROTEASE"/>
    <property type="match status" value="1"/>
</dbReference>
<keyword evidence="4 6" id="KW-0378">Hydrolase</keyword>
<organism evidence="8">
    <name type="scientific">Gymnodinialimonas phycosphaerae</name>
    <dbReference type="NCBI Taxonomy" id="2841589"/>
    <lineage>
        <taxon>Bacteria</taxon>
        <taxon>Pseudomonadati</taxon>
        <taxon>Pseudomonadota</taxon>
        <taxon>Alphaproteobacteria</taxon>
        <taxon>Rhodobacterales</taxon>
        <taxon>Paracoccaceae</taxon>
        <taxon>Gymnodinialimonas</taxon>
    </lineage>
</organism>
<evidence type="ECO:0000313" key="9">
    <source>
        <dbReference type="Proteomes" id="UP000693972"/>
    </source>
</evidence>
<comment type="similarity">
    <text evidence="1 6">Belongs to the peptidase S1B family.</text>
</comment>
<sequence length="400" mass="43037">MRHLALTAALIATPLTYATAQDASLNPTFGVQDLQAGFATDPNWVYLLAGGLEQRSFTDAISGDVCRGYFADAPDYRMVFTSDGGPLSITAESHDDPVLLINGPDGRWYCNDDSHGLDSAVTFAAAQSGTYDIWVGTYGDPQGDYPGAQLSFTQLEPFEAQIRRSFFGEDDRLVMDVTQAPWNMIGYVEMQSGSCTGTLIAPNIVLTGGHCITNLGEQDNPPMRFSAGYQNGASVATAGVTSYHVPELWRLAEQEGMDFAFFYLDQPLGDRLGWMNIGTLTPQELAGFANGTGPDILQAGYSADRPGILTGNLSCPFVELASQNRLVHECDTVQGDSGSPLFIQDASGYRLIGVESHTNFQPEQEFDMNVAMYVANIVAEYQALTRTGPAASAVPAPVTK</sequence>
<dbReference type="EMBL" id="JAIMBW010000001">
    <property type="protein sequence ID" value="MBY4895107.1"/>
    <property type="molecule type" value="Genomic_DNA"/>
</dbReference>
<dbReference type="GO" id="GO:0004252">
    <property type="term" value="F:serine-type endopeptidase activity"/>
    <property type="evidence" value="ECO:0007669"/>
    <property type="project" value="InterPro"/>
</dbReference>
<evidence type="ECO:0000256" key="1">
    <source>
        <dbReference type="ARBA" id="ARBA00008764"/>
    </source>
</evidence>
<dbReference type="InterPro" id="IPR033116">
    <property type="entry name" value="TRYPSIN_SER"/>
</dbReference>
<keyword evidence="9" id="KW-1185">Reference proteome</keyword>